<feature type="transmembrane region" description="Helical" evidence="8">
    <location>
        <begin position="345"/>
        <end position="362"/>
    </location>
</feature>
<keyword evidence="3" id="KW-0328">Glycosyltransferase</keyword>
<keyword evidence="7 8" id="KW-0472">Membrane</keyword>
<evidence type="ECO:0000256" key="5">
    <source>
        <dbReference type="ARBA" id="ARBA00022692"/>
    </source>
</evidence>
<keyword evidence="5 8" id="KW-0812">Transmembrane</keyword>
<protein>
    <submittedName>
        <fullName evidence="10">Putative membrane protein</fullName>
    </submittedName>
</protein>
<evidence type="ECO:0000256" key="6">
    <source>
        <dbReference type="ARBA" id="ARBA00022989"/>
    </source>
</evidence>
<evidence type="ECO:0000313" key="11">
    <source>
        <dbReference type="Proteomes" id="UP000232003"/>
    </source>
</evidence>
<feature type="transmembrane region" description="Helical" evidence="8">
    <location>
        <begin position="20"/>
        <end position="37"/>
    </location>
</feature>
<evidence type="ECO:0000256" key="4">
    <source>
        <dbReference type="ARBA" id="ARBA00022679"/>
    </source>
</evidence>
<dbReference type="RefSeq" id="WP_100901010.1">
    <property type="nucleotide sequence ID" value="NZ_CAWNNC010000001.1"/>
</dbReference>
<dbReference type="GO" id="GO:0009103">
    <property type="term" value="P:lipopolysaccharide biosynthetic process"/>
    <property type="evidence" value="ECO:0007669"/>
    <property type="project" value="UniProtKB-ARBA"/>
</dbReference>
<dbReference type="PANTHER" id="PTHR33908:SF11">
    <property type="entry name" value="MEMBRANE PROTEIN"/>
    <property type="match status" value="1"/>
</dbReference>
<dbReference type="KEGG" id="nfl:COO91_06245"/>
<feature type="transmembrane region" description="Helical" evidence="8">
    <location>
        <begin position="409"/>
        <end position="429"/>
    </location>
</feature>
<evidence type="ECO:0000256" key="1">
    <source>
        <dbReference type="ARBA" id="ARBA00004651"/>
    </source>
</evidence>
<keyword evidence="2" id="KW-1003">Cell membrane</keyword>
<keyword evidence="6 8" id="KW-1133">Transmembrane helix</keyword>
<feature type="transmembrane region" description="Helical" evidence="8">
    <location>
        <begin position="318"/>
        <end position="338"/>
    </location>
</feature>
<reference evidence="10 11" key="1">
    <citation type="submission" date="2017-11" db="EMBL/GenBank/DDBJ databases">
        <title>Complete genome of a free-living desiccation-tolerant cyanobacterium and its photosynthetic adaptation to extreme terrestrial habitat.</title>
        <authorList>
            <person name="Shang J."/>
        </authorList>
    </citation>
    <scope>NUCLEOTIDE SEQUENCE [LARGE SCALE GENOMIC DNA]</scope>
    <source>
        <strain evidence="10 11">CCNUN1</strain>
    </source>
</reference>
<dbReference type="PANTHER" id="PTHR33908">
    <property type="entry name" value="MANNOSYLTRANSFERASE YKCB-RELATED"/>
    <property type="match status" value="1"/>
</dbReference>
<evidence type="ECO:0000313" key="10">
    <source>
        <dbReference type="EMBL" id="AUB40236.1"/>
    </source>
</evidence>
<feature type="transmembrane region" description="Helical" evidence="8">
    <location>
        <begin position="245"/>
        <end position="267"/>
    </location>
</feature>
<feature type="transmembrane region" description="Helical" evidence="8">
    <location>
        <begin position="125"/>
        <end position="144"/>
    </location>
</feature>
<feature type="transmembrane region" description="Helical" evidence="8">
    <location>
        <begin position="205"/>
        <end position="233"/>
    </location>
</feature>
<feature type="transmembrane region" description="Helical" evidence="8">
    <location>
        <begin position="179"/>
        <end position="199"/>
    </location>
</feature>
<keyword evidence="4" id="KW-0808">Transferase</keyword>
<dbReference type="EMBL" id="CP024785">
    <property type="protein sequence ID" value="AUB40236.1"/>
    <property type="molecule type" value="Genomic_DNA"/>
</dbReference>
<evidence type="ECO:0000256" key="7">
    <source>
        <dbReference type="ARBA" id="ARBA00023136"/>
    </source>
</evidence>
<gene>
    <name evidence="10" type="ORF">COO91_06245</name>
</gene>
<feature type="domain" description="Glycosyltransferase RgtA/B/C/D-like" evidence="9">
    <location>
        <begin position="104"/>
        <end position="263"/>
    </location>
</feature>
<keyword evidence="11" id="KW-1185">Reference proteome</keyword>
<proteinExistence type="predicted"/>
<dbReference type="AlphaFoldDB" id="A0A2K8SXR1"/>
<dbReference type="GO" id="GO:0005886">
    <property type="term" value="C:plasma membrane"/>
    <property type="evidence" value="ECO:0007669"/>
    <property type="project" value="UniProtKB-SubCell"/>
</dbReference>
<dbReference type="InterPro" id="IPR038731">
    <property type="entry name" value="RgtA/B/C-like"/>
</dbReference>
<organism evidence="10 11">
    <name type="scientific">Nostoc flagelliforme CCNUN1</name>
    <dbReference type="NCBI Taxonomy" id="2038116"/>
    <lineage>
        <taxon>Bacteria</taxon>
        <taxon>Bacillati</taxon>
        <taxon>Cyanobacteriota</taxon>
        <taxon>Cyanophyceae</taxon>
        <taxon>Nostocales</taxon>
        <taxon>Nostocaceae</taxon>
        <taxon>Nostoc</taxon>
    </lineage>
</organism>
<dbReference type="Pfam" id="PF13231">
    <property type="entry name" value="PMT_2"/>
    <property type="match status" value="1"/>
</dbReference>
<dbReference type="OrthoDB" id="495800at2"/>
<evidence type="ECO:0000256" key="2">
    <source>
        <dbReference type="ARBA" id="ARBA00022475"/>
    </source>
</evidence>
<sequence length="543" mass="61728">MPDSSKTIQNKHDDWFFNSFKLLTVVLIITGILIRFINIDGKITWADETFTYLRIYGHTKSDLMQEVVNSQILTAGTLLEKYQSPGVGKSIIDTVKSLALEDPKHPPLYFVMANLWVQCFGNTVAATRSFSAFISLLVFPALYWLCQELFQSKIVGLVAIAIIAVSPFHLVYAQEARMYSFYTLNILLSSAALLRAMRLNTKPSWSIYSVTLLLGLYTNLLFSLVAIGQGIYVAVNQGIRANKILIAYLSALLAGILAFLPWLFLIITQSGKVQETIKWSKLIVPLNKLVDAWQIHWARIFFDITTEYSYPDELKNSLWFLIIRLLVILLLYAVYFLCRKTPKSTWSFILILILLTALAQAIPDVIFGGIRSVIIRYSISVYLGCHLAVAYLLAQKTILSPGIKMRKHLWRLLLLGLISLQIISCVIILPKKTWWNKGYSSDNIPIVNIIKQSPNPLIICSECGRDWGWGNVLSISYLLEPQTKFQLFPDTNIKQIPDTFTDVFFLNASEKLQDTLKKEHGWNIALVFKHDLSLWKLKSSTEN</sequence>
<feature type="transmembrane region" description="Helical" evidence="8">
    <location>
        <begin position="374"/>
        <end position="394"/>
    </location>
</feature>
<dbReference type="GO" id="GO:0016763">
    <property type="term" value="F:pentosyltransferase activity"/>
    <property type="evidence" value="ECO:0007669"/>
    <property type="project" value="TreeGrafter"/>
</dbReference>
<feature type="transmembrane region" description="Helical" evidence="8">
    <location>
        <begin position="150"/>
        <end position="172"/>
    </location>
</feature>
<accession>A0A2K8SXR1</accession>
<dbReference type="Proteomes" id="UP000232003">
    <property type="component" value="Chromosome"/>
</dbReference>
<dbReference type="InterPro" id="IPR050297">
    <property type="entry name" value="LipidA_mod_glycosyltrf_83"/>
</dbReference>
<comment type="subcellular location">
    <subcellularLocation>
        <location evidence="1">Cell membrane</location>
        <topology evidence="1">Multi-pass membrane protein</topology>
    </subcellularLocation>
</comment>
<name>A0A2K8SXR1_9NOSO</name>
<evidence type="ECO:0000256" key="3">
    <source>
        <dbReference type="ARBA" id="ARBA00022676"/>
    </source>
</evidence>
<evidence type="ECO:0000259" key="9">
    <source>
        <dbReference type="Pfam" id="PF13231"/>
    </source>
</evidence>
<evidence type="ECO:0000256" key="8">
    <source>
        <dbReference type="SAM" id="Phobius"/>
    </source>
</evidence>